<dbReference type="OrthoDB" id="7805715at2"/>
<dbReference type="RefSeq" id="WP_109533510.1">
    <property type="nucleotide sequence ID" value="NZ_QEYD01000006.1"/>
</dbReference>
<gene>
    <name evidence="2" type="ORF">C4N9_11745</name>
</gene>
<reference evidence="2 3" key="1">
    <citation type="submission" date="2018-05" db="EMBL/GenBank/DDBJ databases">
        <title>Pararhodobacter marina sp. nov., isolated from deep-sea water of the Indian Ocean.</title>
        <authorList>
            <person name="Lai Q.Sr."/>
            <person name="Liu X."/>
            <person name="Shao Z."/>
        </authorList>
    </citation>
    <scope>NUCLEOTIDE SEQUENCE [LARGE SCALE GENOMIC DNA]</scope>
    <source>
        <strain evidence="2 3">CIC4N-9</strain>
    </source>
</reference>
<sequence>MTPTAFRAAALASLVSSAALPAFAQVTLTPLSLTARAYTHVTSWQERGFRPAGLTEVVHIPGHVLVDIRAVFDGPWSDEVDQVRANSRDIKLVLPDGTELEAEGSYQYWGQLQMHAGSLSGRRPRDFPDTDQDIHWNSLFVVPEGTGTATLLIGGDDVSFEGPVTIPKTSDPDDPAAFASFDVQSVDRYRMAELEDGSGDDAVLSTITAPPGMVLADLEIEVTGTGSNQADGDPRFNWSTSNFRLIDAEGRNMALVGEQFMRRILDSQFNGVNIGDSTERNVIWLVPEGLTQATLLFGETPVAEVDLGSASVTDTN</sequence>
<evidence type="ECO:0000313" key="3">
    <source>
        <dbReference type="Proteomes" id="UP000244940"/>
    </source>
</evidence>
<comment type="caution">
    <text evidence="2">The sequence shown here is derived from an EMBL/GenBank/DDBJ whole genome shotgun (WGS) entry which is preliminary data.</text>
</comment>
<protein>
    <recommendedName>
        <fullName evidence="4">DUF2125 domain-containing protein</fullName>
    </recommendedName>
</protein>
<name>A0A2U2C9W4_9RHOB</name>
<dbReference type="GeneID" id="94365563"/>
<dbReference type="Proteomes" id="UP000244940">
    <property type="component" value="Unassembled WGS sequence"/>
</dbReference>
<accession>A0A2U2C9W4</accession>
<feature type="chain" id="PRO_5015538331" description="DUF2125 domain-containing protein" evidence="1">
    <location>
        <begin position="25"/>
        <end position="316"/>
    </location>
</feature>
<evidence type="ECO:0000313" key="2">
    <source>
        <dbReference type="EMBL" id="PWE28649.1"/>
    </source>
</evidence>
<dbReference type="AlphaFoldDB" id="A0A2U2C9W4"/>
<dbReference type="EMBL" id="QEYD01000006">
    <property type="protein sequence ID" value="PWE28649.1"/>
    <property type="molecule type" value="Genomic_DNA"/>
</dbReference>
<evidence type="ECO:0000256" key="1">
    <source>
        <dbReference type="SAM" id="SignalP"/>
    </source>
</evidence>
<proteinExistence type="predicted"/>
<feature type="signal peptide" evidence="1">
    <location>
        <begin position="1"/>
        <end position="24"/>
    </location>
</feature>
<keyword evidence="3" id="KW-1185">Reference proteome</keyword>
<evidence type="ECO:0008006" key="4">
    <source>
        <dbReference type="Google" id="ProtNLM"/>
    </source>
</evidence>
<organism evidence="2 3">
    <name type="scientific">Pararhodobacter marinus</name>
    <dbReference type="NCBI Taxonomy" id="2184063"/>
    <lineage>
        <taxon>Bacteria</taxon>
        <taxon>Pseudomonadati</taxon>
        <taxon>Pseudomonadota</taxon>
        <taxon>Alphaproteobacteria</taxon>
        <taxon>Rhodobacterales</taxon>
        <taxon>Paracoccaceae</taxon>
        <taxon>Pararhodobacter</taxon>
    </lineage>
</organism>
<keyword evidence="1" id="KW-0732">Signal</keyword>